<evidence type="ECO:0000313" key="1">
    <source>
        <dbReference type="EMBL" id="OLY82086.1"/>
    </source>
</evidence>
<organism evidence="1 2">
    <name type="scientific">Smittium mucronatum</name>
    <dbReference type="NCBI Taxonomy" id="133383"/>
    <lineage>
        <taxon>Eukaryota</taxon>
        <taxon>Fungi</taxon>
        <taxon>Fungi incertae sedis</taxon>
        <taxon>Zoopagomycota</taxon>
        <taxon>Kickxellomycotina</taxon>
        <taxon>Harpellomycetes</taxon>
        <taxon>Harpellales</taxon>
        <taxon>Legeriomycetaceae</taxon>
        <taxon>Smittium</taxon>
    </lineage>
</organism>
<reference evidence="1 2" key="1">
    <citation type="journal article" date="2016" name="Mol. Biol. Evol.">
        <title>Genome-Wide Survey of Gut Fungi (Harpellales) Reveals the First Horizontally Transferred Ubiquitin Gene from a Mosquito Host.</title>
        <authorList>
            <person name="Wang Y."/>
            <person name="White M.M."/>
            <person name="Kvist S."/>
            <person name="Moncalvo J.M."/>
        </authorList>
    </citation>
    <scope>NUCLEOTIDE SEQUENCE [LARGE SCALE GENOMIC DNA]</scope>
    <source>
        <strain evidence="1 2">ALG-7-W6</strain>
    </source>
</reference>
<dbReference type="AlphaFoldDB" id="A0A1R0GYX2"/>
<protein>
    <submittedName>
        <fullName evidence="1">Uncharacterized protein</fullName>
    </submittedName>
</protein>
<sequence length="163" mass="18357">MGEISSENSEIKSEPPVIGNSASLKLLKTILDILEASKNYLDTVDTWFSVAEYAPYIELIHNLLEKESIKSLNCDEKDFSASDDNNDSKSHILVNGDRNKNVASRELMADSIVRTMYNVMYSINKPVVSLQEFDKIIQVDFPTDGQDFLTVSILFIELKLIGF</sequence>
<dbReference type="Proteomes" id="UP000187455">
    <property type="component" value="Unassembled WGS sequence"/>
</dbReference>
<evidence type="ECO:0000313" key="2">
    <source>
        <dbReference type="Proteomes" id="UP000187455"/>
    </source>
</evidence>
<gene>
    <name evidence="1" type="ORF">AYI68_g3797</name>
</gene>
<dbReference type="EMBL" id="LSSL01001923">
    <property type="protein sequence ID" value="OLY82086.1"/>
    <property type="molecule type" value="Genomic_DNA"/>
</dbReference>
<comment type="caution">
    <text evidence="1">The sequence shown here is derived from an EMBL/GenBank/DDBJ whole genome shotgun (WGS) entry which is preliminary data.</text>
</comment>
<proteinExistence type="predicted"/>
<name>A0A1R0GYX2_9FUNG</name>
<keyword evidence="2" id="KW-1185">Reference proteome</keyword>
<accession>A0A1R0GYX2</accession>